<comment type="pathway">
    <text evidence="3">Carbohydrate biosynthesis; gluconeogenesis.</text>
</comment>
<proteinExistence type="inferred from homology"/>
<dbReference type="SUPFAM" id="SSF56059">
    <property type="entry name" value="Glutathione synthetase ATP-binding domain-like"/>
    <property type="match status" value="1"/>
</dbReference>
<feature type="compositionally biased region" description="Gly residues" evidence="15">
    <location>
        <begin position="857"/>
        <end position="866"/>
    </location>
</feature>
<dbReference type="InterPro" id="IPR040442">
    <property type="entry name" value="Pyrv_kinase-like_dom_sf"/>
</dbReference>
<dbReference type="Gene3D" id="3.30.1490.20">
    <property type="entry name" value="ATP-grasp fold, A domain"/>
    <property type="match status" value="1"/>
</dbReference>
<evidence type="ECO:0000256" key="5">
    <source>
        <dbReference type="ARBA" id="ARBA00011996"/>
    </source>
</evidence>
<evidence type="ECO:0000256" key="6">
    <source>
        <dbReference type="ARBA" id="ARBA00022679"/>
    </source>
</evidence>
<dbReference type="AlphaFoldDB" id="A0A830H7S0"/>
<dbReference type="Pfam" id="PF02896">
    <property type="entry name" value="PEP-utilizers_C"/>
    <property type="match status" value="1"/>
</dbReference>
<dbReference type="GO" id="GO:0005524">
    <property type="term" value="F:ATP binding"/>
    <property type="evidence" value="ECO:0007669"/>
    <property type="project" value="UniProtKB-KW"/>
</dbReference>
<evidence type="ECO:0000256" key="7">
    <source>
        <dbReference type="ARBA" id="ARBA00022723"/>
    </source>
</evidence>
<dbReference type="PRINTS" id="PR01736">
    <property type="entry name" value="PHPHTRNFRASE"/>
</dbReference>
<dbReference type="PANTHER" id="PTHR43030">
    <property type="entry name" value="PHOSPHOENOLPYRUVATE SYNTHASE"/>
    <property type="match status" value="1"/>
</dbReference>
<dbReference type="GO" id="GO:0046872">
    <property type="term" value="F:metal ion binding"/>
    <property type="evidence" value="ECO:0007669"/>
    <property type="project" value="UniProtKB-KW"/>
</dbReference>
<evidence type="ECO:0000256" key="2">
    <source>
        <dbReference type="ARBA" id="ARBA00002988"/>
    </source>
</evidence>
<evidence type="ECO:0000256" key="8">
    <source>
        <dbReference type="ARBA" id="ARBA00022741"/>
    </source>
</evidence>
<dbReference type="Proteomes" id="UP000660262">
    <property type="component" value="Unassembled WGS sequence"/>
</dbReference>
<keyword evidence="10" id="KW-0067">ATP-binding</keyword>
<dbReference type="SUPFAM" id="SSF52009">
    <property type="entry name" value="Phosphohistidine domain"/>
    <property type="match status" value="1"/>
</dbReference>
<dbReference type="Gene3D" id="3.50.30.10">
    <property type="entry name" value="Phosphohistidine domain"/>
    <property type="match status" value="1"/>
</dbReference>
<dbReference type="InterPro" id="IPR015813">
    <property type="entry name" value="Pyrv/PenolPyrv_kinase-like_dom"/>
</dbReference>
<keyword evidence="8" id="KW-0547">Nucleotide-binding</keyword>
<dbReference type="GO" id="GO:0050242">
    <property type="term" value="F:pyruvate, phosphate dikinase activity"/>
    <property type="evidence" value="ECO:0007669"/>
    <property type="project" value="UniProtKB-EC"/>
</dbReference>
<dbReference type="EMBL" id="BNJQ01000002">
    <property type="protein sequence ID" value="GHP02080.1"/>
    <property type="molecule type" value="Genomic_DNA"/>
</dbReference>
<evidence type="ECO:0000313" key="20">
    <source>
        <dbReference type="Proteomes" id="UP000660262"/>
    </source>
</evidence>
<protein>
    <recommendedName>
        <fullName evidence="5">pyruvate, water dikinase</fullName>
        <ecNumber evidence="5">2.7.9.2</ecNumber>
    </recommendedName>
    <alternativeName>
        <fullName evidence="12">Pyruvate, water dikinase</fullName>
    </alternativeName>
</protein>
<dbReference type="Pfam" id="PF00391">
    <property type="entry name" value="PEP-utilizers"/>
    <property type="match status" value="1"/>
</dbReference>
<evidence type="ECO:0000256" key="3">
    <source>
        <dbReference type="ARBA" id="ARBA00004742"/>
    </source>
</evidence>
<dbReference type="UniPathway" id="UPA00138"/>
<name>A0A830H7S0_9CHLO</name>
<dbReference type="InterPro" id="IPR006319">
    <property type="entry name" value="PEP_synth"/>
</dbReference>
<dbReference type="PROSITE" id="PS00742">
    <property type="entry name" value="PEP_ENZYMES_2"/>
    <property type="match status" value="1"/>
</dbReference>
<dbReference type="SUPFAM" id="SSF51621">
    <property type="entry name" value="Phosphoenolpyruvate/pyruvate domain"/>
    <property type="match status" value="1"/>
</dbReference>
<dbReference type="Gene3D" id="3.30.470.20">
    <property type="entry name" value="ATP-grasp fold, B domain"/>
    <property type="match status" value="1"/>
</dbReference>
<evidence type="ECO:0000313" key="19">
    <source>
        <dbReference type="EMBL" id="GHP02080.1"/>
    </source>
</evidence>
<comment type="catalytic activity">
    <reaction evidence="13">
        <text>pyruvate + ATP + H2O = phosphoenolpyruvate + AMP + phosphate + 2 H(+)</text>
        <dbReference type="Rhea" id="RHEA:11364"/>
        <dbReference type="ChEBI" id="CHEBI:15361"/>
        <dbReference type="ChEBI" id="CHEBI:15377"/>
        <dbReference type="ChEBI" id="CHEBI:15378"/>
        <dbReference type="ChEBI" id="CHEBI:30616"/>
        <dbReference type="ChEBI" id="CHEBI:43474"/>
        <dbReference type="ChEBI" id="CHEBI:58702"/>
        <dbReference type="ChEBI" id="CHEBI:456215"/>
        <dbReference type="EC" id="2.7.9.2"/>
    </reaction>
</comment>
<dbReference type="InterPro" id="IPR023151">
    <property type="entry name" value="PEP_util_CS"/>
</dbReference>
<evidence type="ECO:0000259" key="16">
    <source>
        <dbReference type="Pfam" id="PF00391"/>
    </source>
</evidence>
<dbReference type="EC" id="2.7.9.2" evidence="5"/>
<evidence type="ECO:0000256" key="15">
    <source>
        <dbReference type="SAM" id="MobiDB-lite"/>
    </source>
</evidence>
<dbReference type="GO" id="GO:0008986">
    <property type="term" value="F:pyruvate, water dikinase activity"/>
    <property type="evidence" value="ECO:0007669"/>
    <property type="project" value="UniProtKB-EC"/>
</dbReference>
<dbReference type="FunFam" id="3.30.470.20:FF:000017">
    <property type="entry name" value="Phosphoenolpyruvate synthase"/>
    <property type="match status" value="1"/>
</dbReference>
<feature type="region of interest" description="Disordered" evidence="15">
    <location>
        <begin position="854"/>
        <end position="886"/>
    </location>
</feature>
<dbReference type="NCBIfam" id="TIGR01418">
    <property type="entry name" value="PEP_synth"/>
    <property type="match status" value="1"/>
</dbReference>
<dbReference type="NCBIfam" id="NF005057">
    <property type="entry name" value="PRK06464.1"/>
    <property type="match status" value="1"/>
</dbReference>
<comment type="function">
    <text evidence="2">Catalyzes the phosphorylation of pyruvate to phosphoenolpyruvate.</text>
</comment>
<evidence type="ECO:0000256" key="14">
    <source>
        <dbReference type="ARBA" id="ARBA00048103"/>
    </source>
</evidence>
<evidence type="ECO:0000256" key="1">
    <source>
        <dbReference type="ARBA" id="ARBA00001946"/>
    </source>
</evidence>
<feature type="domain" description="PEP-utilising enzyme mobile" evidence="16">
    <location>
        <begin position="439"/>
        <end position="510"/>
    </location>
</feature>
<dbReference type="Pfam" id="PF01326">
    <property type="entry name" value="PPDK_N"/>
    <property type="match status" value="1"/>
</dbReference>
<reference evidence="19" key="1">
    <citation type="submission" date="2020-10" db="EMBL/GenBank/DDBJ databases">
        <title>Unveiling of a novel bifunctional photoreceptor, Dualchrome1, isolated from a cosmopolitan green alga.</title>
        <authorList>
            <person name="Suzuki S."/>
            <person name="Kawachi M."/>
        </authorList>
    </citation>
    <scope>NUCLEOTIDE SEQUENCE</scope>
    <source>
        <strain evidence="19">NIES 2893</strain>
    </source>
</reference>
<evidence type="ECO:0000256" key="11">
    <source>
        <dbReference type="ARBA" id="ARBA00022842"/>
    </source>
</evidence>
<evidence type="ECO:0000256" key="12">
    <source>
        <dbReference type="ARBA" id="ARBA00033470"/>
    </source>
</evidence>
<comment type="caution">
    <text evidence="19">The sequence shown here is derived from an EMBL/GenBank/DDBJ whole genome shotgun (WGS) entry which is preliminary data.</text>
</comment>
<keyword evidence="7" id="KW-0479">Metal-binding</keyword>
<comment type="similarity">
    <text evidence="4">Belongs to the PEP-utilizing enzyme family.</text>
</comment>
<organism evidence="19 20">
    <name type="scientific">Pycnococcus provasolii</name>
    <dbReference type="NCBI Taxonomy" id="41880"/>
    <lineage>
        <taxon>Eukaryota</taxon>
        <taxon>Viridiplantae</taxon>
        <taxon>Chlorophyta</taxon>
        <taxon>Pseudoscourfieldiophyceae</taxon>
        <taxon>Pseudoscourfieldiales</taxon>
        <taxon>Pycnococcaceae</taxon>
        <taxon>Pycnococcus</taxon>
    </lineage>
</organism>
<accession>A0A830H7S0</accession>
<keyword evidence="20" id="KW-1185">Reference proteome</keyword>
<dbReference type="InterPro" id="IPR018274">
    <property type="entry name" value="PEP_util_AS"/>
</dbReference>
<evidence type="ECO:0000256" key="9">
    <source>
        <dbReference type="ARBA" id="ARBA00022777"/>
    </source>
</evidence>
<dbReference type="InterPro" id="IPR013815">
    <property type="entry name" value="ATP_grasp_subdomain_1"/>
</dbReference>
<evidence type="ECO:0000256" key="10">
    <source>
        <dbReference type="ARBA" id="ARBA00022840"/>
    </source>
</evidence>
<dbReference type="InterPro" id="IPR000121">
    <property type="entry name" value="PEP_util_C"/>
</dbReference>
<dbReference type="OrthoDB" id="6123450at2759"/>
<feature type="domain" description="Pyruvate phosphate dikinase AMP/ATP-binding" evidence="17">
    <location>
        <begin position="44"/>
        <end position="399"/>
    </location>
</feature>
<sequence>MSLFSASRRDTSHSSFSHLDAASISAASKVYIRSFSELSNSDVPLVGGKNASLGEMYNSLTPLGIRIPHGFAVTASAYQLLLQQPFECAPPPNKTRMLARDAETVGDAINNVMSHLVDVEDTAMLADVGKACRCIIANAPIPEELEAVIALASAELRAKYGDTAITVAVRSSATAEDLPTASFAGQHDSYLNVHPKGAALLTAIRSCFASLYTDRAIRYRIDRGFEHSQVLMSVGVMGMVRSDVASAGVMFTMDTESGHDGVVFITGSYGLGENVVQGAVDPDEWLVHKEMYNAGKRCVMNRHLGEKKITMGYRKDASGLNINAVMNKPTPKEKRGHFCITDEEVLELGGFAIKIEQHYGRPMDIEWAKDGVDSKLWIVQARPETVASQQLTSNVLEEYVVQKEDVASRVQLVTGRAVGHRIAIGRARIITELDELPLFQSGEVLVADMTTPDWGAVMKRASAIVTNRGGRTCHAAIISRELGIPAVIGTDAATTTIKTGDLITVCCAEGDLGHVYAGEVPYQLIKTDLEHLARPKKVSIFQNVGNPDLALKFALLPSDGVGLARLEFIIQEAIGVHPMALLHPERIADTKVREAVLARASGFSHPSDFFVAKLAEGVGTIAGAFYPRPVVVRLSDFKTNEYRTLLGGEPFEAVEENPMLGFRGASRYTHPEFEEAFELEIAAMKRVRETMGFDNVILMVPFCRSPQEAAAVLSKMEQGGLKRGERGLKVYCMCELPVNVLMIDEFSQYFDGFSIGSNDLTQLTLGVDRDSEKLQSAFDERSPAVLRFLKMAIEGAKRNGRYIGICGQAPSDFPEIAEFLSKQGIDSMSLNPDSVVSTNRKLAALEEKSATDLGLCENGGGGGGGGTEKKREQPKHFLSNVFPGAA</sequence>
<dbReference type="Gene3D" id="3.20.20.60">
    <property type="entry name" value="Phosphoenolpyruvate-binding domains"/>
    <property type="match status" value="1"/>
</dbReference>
<dbReference type="GO" id="GO:0006094">
    <property type="term" value="P:gluconeogenesis"/>
    <property type="evidence" value="ECO:0007669"/>
    <property type="project" value="UniProtKB-UniPathway"/>
</dbReference>
<evidence type="ECO:0000259" key="18">
    <source>
        <dbReference type="Pfam" id="PF02896"/>
    </source>
</evidence>
<evidence type="ECO:0000256" key="13">
    <source>
        <dbReference type="ARBA" id="ARBA00047700"/>
    </source>
</evidence>
<keyword evidence="11" id="KW-0460">Magnesium</keyword>
<dbReference type="InterPro" id="IPR002192">
    <property type="entry name" value="PPDK_AMP/ATP-bd"/>
</dbReference>
<comment type="catalytic activity">
    <reaction evidence="14">
        <text>pyruvate + phosphate + ATP = phosphoenolpyruvate + AMP + diphosphate + H(+)</text>
        <dbReference type="Rhea" id="RHEA:10756"/>
        <dbReference type="ChEBI" id="CHEBI:15361"/>
        <dbReference type="ChEBI" id="CHEBI:15378"/>
        <dbReference type="ChEBI" id="CHEBI:30616"/>
        <dbReference type="ChEBI" id="CHEBI:33019"/>
        <dbReference type="ChEBI" id="CHEBI:43474"/>
        <dbReference type="ChEBI" id="CHEBI:58702"/>
        <dbReference type="ChEBI" id="CHEBI:456215"/>
        <dbReference type="EC" id="2.7.9.1"/>
    </reaction>
</comment>
<evidence type="ECO:0000259" key="17">
    <source>
        <dbReference type="Pfam" id="PF01326"/>
    </source>
</evidence>
<evidence type="ECO:0000256" key="4">
    <source>
        <dbReference type="ARBA" id="ARBA00007837"/>
    </source>
</evidence>
<dbReference type="PANTHER" id="PTHR43030:SF1">
    <property type="entry name" value="PHOSPHOENOLPYRUVATE SYNTHASE"/>
    <property type="match status" value="1"/>
</dbReference>
<comment type="cofactor">
    <cofactor evidence="1">
        <name>Mg(2+)</name>
        <dbReference type="ChEBI" id="CHEBI:18420"/>
    </cofactor>
</comment>
<keyword evidence="9" id="KW-0418">Kinase</keyword>
<keyword evidence="6" id="KW-0808">Transferase</keyword>
<dbReference type="PROSITE" id="PS00370">
    <property type="entry name" value="PEP_ENZYMES_PHOS_SITE"/>
    <property type="match status" value="1"/>
</dbReference>
<feature type="domain" description="PEP-utilising enzyme C-terminal" evidence="18">
    <location>
        <begin position="529"/>
        <end position="844"/>
    </location>
</feature>
<dbReference type="InterPro" id="IPR036637">
    <property type="entry name" value="Phosphohistidine_dom_sf"/>
</dbReference>
<gene>
    <name evidence="19" type="ORF">PPROV_000083600</name>
</gene>
<dbReference type="InterPro" id="IPR008279">
    <property type="entry name" value="PEP-util_enz_mobile_dom"/>
</dbReference>